<evidence type="ECO:0000313" key="6">
    <source>
        <dbReference type="Proteomes" id="UP001274830"/>
    </source>
</evidence>
<feature type="region of interest" description="Disordered" evidence="4">
    <location>
        <begin position="80"/>
        <end position="99"/>
    </location>
</feature>
<dbReference type="EMBL" id="JAUTXT010000013">
    <property type="protein sequence ID" value="KAK3675779.1"/>
    <property type="molecule type" value="Genomic_DNA"/>
</dbReference>
<accession>A0AAE0WQ42</accession>
<dbReference type="InterPro" id="IPR001680">
    <property type="entry name" value="WD40_rpt"/>
</dbReference>
<organism evidence="5 6">
    <name type="scientific">Recurvomyces mirabilis</name>
    <dbReference type="NCBI Taxonomy" id="574656"/>
    <lineage>
        <taxon>Eukaryota</taxon>
        <taxon>Fungi</taxon>
        <taxon>Dikarya</taxon>
        <taxon>Ascomycota</taxon>
        <taxon>Pezizomycotina</taxon>
        <taxon>Dothideomycetes</taxon>
        <taxon>Dothideomycetidae</taxon>
        <taxon>Mycosphaerellales</taxon>
        <taxon>Teratosphaeriaceae</taxon>
        <taxon>Recurvomyces</taxon>
    </lineage>
</organism>
<comment type="caution">
    <text evidence="5">The sequence shown here is derived from an EMBL/GenBank/DDBJ whole genome shotgun (WGS) entry which is preliminary data.</text>
</comment>
<dbReference type="PROSITE" id="PS00678">
    <property type="entry name" value="WD_REPEATS_1"/>
    <property type="match status" value="1"/>
</dbReference>
<dbReference type="InterPro" id="IPR015943">
    <property type="entry name" value="WD40/YVTN_repeat-like_dom_sf"/>
</dbReference>
<dbReference type="InterPro" id="IPR019775">
    <property type="entry name" value="WD40_repeat_CS"/>
</dbReference>
<evidence type="ECO:0000256" key="1">
    <source>
        <dbReference type="ARBA" id="ARBA00022574"/>
    </source>
</evidence>
<evidence type="ECO:0000313" key="5">
    <source>
        <dbReference type="EMBL" id="KAK3675779.1"/>
    </source>
</evidence>
<dbReference type="PROSITE" id="PS50082">
    <property type="entry name" value="WD_REPEATS_2"/>
    <property type="match status" value="1"/>
</dbReference>
<dbReference type="SUPFAM" id="SSF50978">
    <property type="entry name" value="WD40 repeat-like"/>
    <property type="match status" value="1"/>
</dbReference>
<evidence type="ECO:0000256" key="3">
    <source>
        <dbReference type="PROSITE-ProRule" id="PRU00221"/>
    </source>
</evidence>
<dbReference type="Proteomes" id="UP001274830">
    <property type="component" value="Unassembled WGS sequence"/>
</dbReference>
<keyword evidence="2" id="KW-0677">Repeat</keyword>
<dbReference type="AlphaFoldDB" id="A0AAE0WQ42"/>
<name>A0AAE0WQ42_9PEZI</name>
<feature type="region of interest" description="Disordered" evidence="4">
    <location>
        <begin position="112"/>
        <end position="143"/>
    </location>
</feature>
<gene>
    <name evidence="5" type="ORF">LTR78_004420</name>
</gene>
<evidence type="ECO:0000256" key="2">
    <source>
        <dbReference type="ARBA" id="ARBA00022737"/>
    </source>
</evidence>
<dbReference type="InterPro" id="IPR036322">
    <property type="entry name" value="WD40_repeat_dom_sf"/>
</dbReference>
<dbReference type="PANTHER" id="PTHR43991:SF12">
    <property type="entry name" value="WD REPEAT PROTEIN (AFU_ORTHOLOGUE AFUA_8G05640)"/>
    <property type="match status" value="1"/>
</dbReference>
<reference evidence="5" key="1">
    <citation type="submission" date="2023-07" db="EMBL/GenBank/DDBJ databases">
        <title>Black Yeasts Isolated from many extreme environments.</title>
        <authorList>
            <person name="Coleine C."/>
            <person name="Stajich J.E."/>
            <person name="Selbmann L."/>
        </authorList>
    </citation>
    <scope>NUCLEOTIDE SEQUENCE</scope>
    <source>
        <strain evidence="5">CCFEE 5485</strain>
    </source>
</reference>
<sequence>MDGMFYFNSPQISYSPPRRSPYYHNSAFSGKKRKSEAMDGFRAHACMAVLDEPTFCPSEISVLFPEYSWNFHGLSGDASLPTPDLTEDEDEDDSGGVPLFDQEDAEVTTIQGNVSDTEAQPDSDRASQDATPPAELGSGPIARTDHDHFVPLERAVLSRIQPGESTVLGTAHPRPHTQELWVEEDSRRLLFALDGFDIDEVPRFLLETAAFTRSEEPVAVRTGLEATSTRPPLTLTPDVILALTESRLLPAVRNTGPEVSEPDSLHDRSVAADPVDMEVEEWLPVDDPRREYDVADFLDHWRLRSVTRRDVIPHTVGIQPSLRLRRPPEHLARHDIASDDLDWQGIRWKLIGPDRQHVLAARIQMHPSSPVALARSGRPASHVLDAPSAYRFRGFTPQHRARTSHYQLRNVLAATSRADVFYATGNKVMRTSLACPTMRDPAVESGTAANLPTDFRVMCLAAYKEACTASFMVAGGFNGEYALLKVGGAHGAAIHDGHVTHAYNGLVTHANTVTGRRGTPQTVFCSNDHHVRLLDVETLRIASEFVYPSAINCSATAPDKRLRAIVGDCRDAYITNAERGEVLVTLSGHTDHGFACAWSSNGVHVASGAQDGKTLVWDARNWSQPLQKLPNDGALVVAENDDIISIYDPQTFNKRQDLRFVGSVAGVALLDGGEEIAVANTDKSVGGLLTFERLPGPVYSDSGHTSAAYKCRPAWYTGVEKITYSV</sequence>
<dbReference type="PANTHER" id="PTHR43991">
    <property type="entry name" value="WD REPEAT PROTEIN (AFU_ORTHOLOGUE AFUA_8G05640)-RELATED"/>
    <property type="match status" value="1"/>
</dbReference>
<protein>
    <submittedName>
        <fullName evidence="5">Uncharacterized protein</fullName>
    </submittedName>
</protein>
<feature type="compositionally biased region" description="Acidic residues" evidence="4">
    <location>
        <begin position="85"/>
        <end position="94"/>
    </location>
</feature>
<feature type="repeat" description="WD" evidence="3">
    <location>
        <begin position="586"/>
        <end position="621"/>
    </location>
</feature>
<evidence type="ECO:0000256" key="4">
    <source>
        <dbReference type="SAM" id="MobiDB-lite"/>
    </source>
</evidence>
<keyword evidence="6" id="KW-1185">Reference proteome</keyword>
<dbReference type="SMART" id="SM00320">
    <property type="entry name" value="WD40"/>
    <property type="match status" value="1"/>
</dbReference>
<dbReference type="Gene3D" id="2.130.10.10">
    <property type="entry name" value="YVTN repeat-like/Quinoprotein amine dehydrogenase"/>
    <property type="match status" value="1"/>
</dbReference>
<keyword evidence="1 3" id="KW-0853">WD repeat</keyword>
<dbReference type="PROSITE" id="PS50294">
    <property type="entry name" value="WD_REPEATS_REGION"/>
    <property type="match status" value="1"/>
</dbReference>
<proteinExistence type="predicted"/>